<dbReference type="SUPFAM" id="SSF50129">
    <property type="entry name" value="GroES-like"/>
    <property type="match status" value="1"/>
</dbReference>
<evidence type="ECO:0000313" key="9">
    <source>
        <dbReference type="EMBL" id="CAF9903549.1"/>
    </source>
</evidence>
<dbReference type="EMBL" id="CAJPDQ010000001">
    <property type="protein sequence ID" value="CAF9903549.1"/>
    <property type="molecule type" value="Genomic_DNA"/>
</dbReference>
<dbReference type="InterPro" id="IPR036291">
    <property type="entry name" value="NAD(P)-bd_dom_sf"/>
</dbReference>
<keyword evidence="6" id="KW-0520">NAD</keyword>
<dbReference type="Proteomes" id="UP000664169">
    <property type="component" value="Unassembled WGS sequence"/>
</dbReference>
<dbReference type="GO" id="GO:0005737">
    <property type="term" value="C:cytoplasm"/>
    <property type="evidence" value="ECO:0007669"/>
    <property type="project" value="TreeGrafter"/>
</dbReference>
<dbReference type="PANTHER" id="PTHR42940">
    <property type="entry name" value="ALCOHOL DEHYDROGENASE 1-RELATED"/>
    <property type="match status" value="1"/>
</dbReference>
<dbReference type="PANTHER" id="PTHR42940:SF7">
    <property type="entry name" value="ALCOHOL DEHYDROGENASE-LIKE N-TERMINAL DOMAIN-CONTAINING PROTEIN"/>
    <property type="match status" value="1"/>
</dbReference>
<dbReference type="InterPro" id="IPR011032">
    <property type="entry name" value="GroES-like_sf"/>
</dbReference>
<organism evidence="9 10">
    <name type="scientific">Gomphillus americanus</name>
    <dbReference type="NCBI Taxonomy" id="1940652"/>
    <lineage>
        <taxon>Eukaryota</taxon>
        <taxon>Fungi</taxon>
        <taxon>Dikarya</taxon>
        <taxon>Ascomycota</taxon>
        <taxon>Pezizomycotina</taxon>
        <taxon>Lecanoromycetes</taxon>
        <taxon>OSLEUM clade</taxon>
        <taxon>Ostropomycetidae</taxon>
        <taxon>Ostropales</taxon>
        <taxon>Graphidaceae</taxon>
        <taxon>Gomphilloideae</taxon>
        <taxon>Gomphillus</taxon>
    </lineage>
</organism>
<comment type="cofactor">
    <cofactor evidence="1 7">
        <name>Zn(2+)</name>
        <dbReference type="ChEBI" id="CHEBI:29105"/>
    </cofactor>
</comment>
<reference evidence="9" key="1">
    <citation type="submission" date="2021-03" db="EMBL/GenBank/DDBJ databases">
        <authorList>
            <person name="Tagirdzhanova G."/>
        </authorList>
    </citation>
    <scope>NUCLEOTIDE SEQUENCE</scope>
</reference>
<feature type="domain" description="Enoyl reductase (ER)" evidence="8">
    <location>
        <begin position="16"/>
        <end position="336"/>
    </location>
</feature>
<dbReference type="Pfam" id="PF08240">
    <property type="entry name" value="ADH_N"/>
    <property type="match status" value="1"/>
</dbReference>
<dbReference type="GO" id="GO:0008270">
    <property type="term" value="F:zinc ion binding"/>
    <property type="evidence" value="ECO:0007669"/>
    <property type="project" value="InterPro"/>
</dbReference>
<dbReference type="FunFam" id="3.40.50.720:FF:000039">
    <property type="entry name" value="Alcohol dehydrogenase AdhP"/>
    <property type="match status" value="1"/>
</dbReference>
<evidence type="ECO:0000256" key="1">
    <source>
        <dbReference type="ARBA" id="ARBA00001947"/>
    </source>
</evidence>
<keyword evidence="10" id="KW-1185">Reference proteome</keyword>
<dbReference type="InterPro" id="IPR013154">
    <property type="entry name" value="ADH-like_N"/>
</dbReference>
<dbReference type="InterPro" id="IPR002328">
    <property type="entry name" value="ADH_Zn_CS"/>
</dbReference>
<keyword evidence="4 7" id="KW-0862">Zinc</keyword>
<gene>
    <name evidence="9" type="ORF">GOMPHAMPRED_000366</name>
</gene>
<protein>
    <recommendedName>
        <fullName evidence="8">Enoyl reductase (ER) domain-containing protein</fullName>
    </recommendedName>
</protein>
<accession>A0A8H3I7R1</accession>
<dbReference type="Gene3D" id="3.90.180.10">
    <property type="entry name" value="Medium-chain alcohol dehydrogenases, catalytic domain"/>
    <property type="match status" value="1"/>
</dbReference>
<keyword evidence="3 7" id="KW-0479">Metal-binding</keyword>
<dbReference type="AlphaFoldDB" id="A0A8H3I7R1"/>
<name>A0A8H3I7R1_9LECA</name>
<evidence type="ECO:0000313" key="10">
    <source>
        <dbReference type="Proteomes" id="UP000664169"/>
    </source>
</evidence>
<dbReference type="SMART" id="SM00829">
    <property type="entry name" value="PKS_ER"/>
    <property type="match status" value="1"/>
</dbReference>
<evidence type="ECO:0000256" key="5">
    <source>
        <dbReference type="ARBA" id="ARBA00023002"/>
    </source>
</evidence>
<dbReference type="OrthoDB" id="1560166at2759"/>
<evidence type="ECO:0000256" key="2">
    <source>
        <dbReference type="ARBA" id="ARBA00008072"/>
    </source>
</evidence>
<comment type="caution">
    <text evidence="9">The sequence shown here is derived from an EMBL/GenBank/DDBJ whole genome shotgun (WGS) entry which is preliminary data.</text>
</comment>
<dbReference type="Pfam" id="PF00107">
    <property type="entry name" value="ADH_zinc_N"/>
    <property type="match status" value="1"/>
</dbReference>
<sequence>MSLPKTYKKAAFKEKGGSLVLEDVELKEPSAGQVLIKVEACGVCHSDSFAQGDAFGAGFPMSPGHEIIGRVVAVGPKVEDWKVGDRVGGAWHGGHDGTCHACKQGFYQMCDNEAVNGVTRDGGYAEYSYLRHEATVRIPEHVDAVKYAPILCAGLTVFNGIRQQHLMPGSTVAIQGLGGLGHLALQYAAKSGYRTIALSRDARKEKFARDLGAHEYIDGSKGDTAEQLQKLGGANMIVCTAPDPKLIAPLLKGLATQGKLLILASAGEIPFDTITMIGKGLTVCAWPSGHARDAEEAVVFTELQDINCMVEKFPLEKANEAYNHMMEGKARFRAVLVPGLA</sequence>
<evidence type="ECO:0000256" key="4">
    <source>
        <dbReference type="ARBA" id="ARBA00022833"/>
    </source>
</evidence>
<evidence type="ECO:0000256" key="7">
    <source>
        <dbReference type="RuleBase" id="RU361277"/>
    </source>
</evidence>
<dbReference type="InterPro" id="IPR020843">
    <property type="entry name" value="ER"/>
</dbReference>
<evidence type="ECO:0000259" key="8">
    <source>
        <dbReference type="SMART" id="SM00829"/>
    </source>
</evidence>
<evidence type="ECO:0000256" key="6">
    <source>
        <dbReference type="ARBA" id="ARBA00023027"/>
    </source>
</evidence>
<proteinExistence type="inferred from homology"/>
<keyword evidence="5" id="KW-0560">Oxidoreductase</keyword>
<dbReference type="GO" id="GO:0004022">
    <property type="term" value="F:alcohol dehydrogenase (NAD+) activity"/>
    <property type="evidence" value="ECO:0007669"/>
    <property type="project" value="TreeGrafter"/>
</dbReference>
<evidence type="ECO:0000256" key="3">
    <source>
        <dbReference type="ARBA" id="ARBA00022723"/>
    </source>
</evidence>
<dbReference type="Gene3D" id="3.40.50.720">
    <property type="entry name" value="NAD(P)-binding Rossmann-like Domain"/>
    <property type="match status" value="1"/>
</dbReference>
<dbReference type="PROSITE" id="PS00059">
    <property type="entry name" value="ADH_ZINC"/>
    <property type="match status" value="1"/>
</dbReference>
<dbReference type="SUPFAM" id="SSF51735">
    <property type="entry name" value="NAD(P)-binding Rossmann-fold domains"/>
    <property type="match status" value="1"/>
</dbReference>
<comment type="similarity">
    <text evidence="2 7">Belongs to the zinc-containing alcohol dehydrogenase family.</text>
</comment>
<dbReference type="InterPro" id="IPR013149">
    <property type="entry name" value="ADH-like_C"/>
</dbReference>